<protein>
    <submittedName>
        <fullName evidence="2">CoA transferase</fullName>
    </submittedName>
</protein>
<dbReference type="GO" id="GO:0008410">
    <property type="term" value="F:CoA-transferase activity"/>
    <property type="evidence" value="ECO:0007669"/>
    <property type="project" value="TreeGrafter"/>
</dbReference>
<dbReference type="KEGG" id="bgv:CAL12_18155"/>
<dbReference type="Pfam" id="PF02515">
    <property type="entry name" value="CoA_transf_3"/>
    <property type="match status" value="1"/>
</dbReference>
<evidence type="ECO:0000256" key="1">
    <source>
        <dbReference type="ARBA" id="ARBA00022679"/>
    </source>
</evidence>
<dbReference type="PANTHER" id="PTHR48207:SF3">
    <property type="entry name" value="SUCCINATE--HYDROXYMETHYLGLUTARATE COA-TRANSFERASE"/>
    <property type="match status" value="1"/>
</dbReference>
<dbReference type="InterPro" id="IPR050483">
    <property type="entry name" value="CoA-transferase_III_domain"/>
</dbReference>
<dbReference type="Gene3D" id="3.30.1540.10">
    <property type="entry name" value="formyl-coa transferase, domain 3"/>
    <property type="match status" value="1"/>
</dbReference>
<accession>A0A1W6YNQ2</accession>
<gene>
    <name evidence="2" type="ORF">CAL12_18155</name>
</gene>
<dbReference type="SUPFAM" id="SSF89796">
    <property type="entry name" value="CoA-transferase family III (CaiB/BaiF)"/>
    <property type="match status" value="1"/>
</dbReference>
<dbReference type="RefSeq" id="WP_086065910.1">
    <property type="nucleotide sequence ID" value="NZ_CP021108.1"/>
</dbReference>
<evidence type="ECO:0000313" key="2">
    <source>
        <dbReference type="EMBL" id="ARP82549.1"/>
    </source>
</evidence>
<proteinExistence type="predicted"/>
<dbReference type="OrthoDB" id="5294844at2"/>
<dbReference type="InterPro" id="IPR023606">
    <property type="entry name" value="CoA-Trfase_III_dom_1_sf"/>
</dbReference>
<name>A0A1W6YNQ2_9BORD</name>
<dbReference type="Gene3D" id="3.40.50.10540">
    <property type="entry name" value="Crotonobetainyl-coa:carnitine coa-transferase, domain 1"/>
    <property type="match status" value="1"/>
</dbReference>
<dbReference type="PANTHER" id="PTHR48207">
    <property type="entry name" value="SUCCINATE--HYDROXYMETHYLGLUTARATE COA-TRANSFERASE"/>
    <property type="match status" value="1"/>
</dbReference>
<organism evidence="2 3">
    <name type="scientific">Bordetella genomosp. 8</name>
    <dbReference type="NCBI Taxonomy" id="1416806"/>
    <lineage>
        <taxon>Bacteria</taxon>
        <taxon>Pseudomonadati</taxon>
        <taxon>Pseudomonadota</taxon>
        <taxon>Betaproteobacteria</taxon>
        <taxon>Burkholderiales</taxon>
        <taxon>Alcaligenaceae</taxon>
        <taxon>Bordetella</taxon>
    </lineage>
</organism>
<dbReference type="EMBL" id="CP021108">
    <property type="protein sequence ID" value="ARP82549.1"/>
    <property type="molecule type" value="Genomic_DNA"/>
</dbReference>
<keyword evidence="1 2" id="KW-0808">Transferase</keyword>
<dbReference type="AlphaFoldDB" id="A0A1W6YNQ2"/>
<dbReference type="InterPro" id="IPR003673">
    <property type="entry name" value="CoA-Trfase_fam_III"/>
</dbReference>
<sequence length="410" mass="43897">MKGPLDGVKVLDLSRVFSGPWAGQMLADFGADVIKVERPGRGDDVRHQGYPMPVDGPASTTPPHETSSFVAMNRGKRSLTIDIAHPRGQELVRRLALEADVLIENFKAGDLRRYGLDYSALSALNPRLVYCSITGFGQDGPYSHLPGYDPIFQSMSGLMSVTGIPDGEPGAGPVKVGYSVSDLTAGFYAVCAILAALRHRDQVSSQGQHIDLALLDAQIAAMSHIGMNYLASGQQPPRTGTSSAITAPFRAYACKDGHLMVAVGNDSQFKSFCDAIGLPELAHDPRFATNPLRAMAQAELSAQIEPALRARTVADWNTTLARAKVPCGPIYTMEQVFEDPQVRHRRVLGRMPHPGLGSMPYIRNPVHFSGTPIQEGLPPPMLGEHTDAVLAGELGLSASDIAALRAEGVV</sequence>
<reference evidence="2 3" key="1">
    <citation type="submission" date="2017-05" db="EMBL/GenBank/DDBJ databases">
        <title>Complete and WGS of Bordetella genogroups.</title>
        <authorList>
            <person name="Spilker T."/>
            <person name="LiPuma J."/>
        </authorList>
    </citation>
    <scope>NUCLEOTIDE SEQUENCE [LARGE SCALE GENOMIC DNA]</scope>
    <source>
        <strain evidence="2 3">AU19157</strain>
    </source>
</reference>
<dbReference type="Proteomes" id="UP000194151">
    <property type="component" value="Chromosome"/>
</dbReference>
<dbReference type="InterPro" id="IPR044855">
    <property type="entry name" value="CoA-Trfase_III_dom3_sf"/>
</dbReference>
<evidence type="ECO:0000313" key="3">
    <source>
        <dbReference type="Proteomes" id="UP000194151"/>
    </source>
</evidence>
<keyword evidence="3" id="KW-1185">Reference proteome</keyword>
<dbReference type="STRING" id="1416806.CAL12_18155"/>